<feature type="domain" description="Peptidase S1" evidence="10">
    <location>
        <begin position="31"/>
        <end position="277"/>
    </location>
</feature>
<reference evidence="12" key="1">
    <citation type="submission" date="2025-08" db="UniProtKB">
        <authorList>
            <consortium name="RefSeq"/>
        </authorList>
    </citation>
    <scope>IDENTIFICATION</scope>
</reference>
<dbReference type="KEGG" id="csol:105361770"/>
<dbReference type="FunFam" id="2.40.10.10:FF:000054">
    <property type="entry name" value="Complement C1r subcomponent"/>
    <property type="match status" value="1"/>
</dbReference>
<feature type="chain" id="PRO_5042498716" evidence="9">
    <location>
        <begin position="20"/>
        <end position="279"/>
    </location>
</feature>
<dbReference type="RefSeq" id="XP_011497342.1">
    <property type="nucleotide sequence ID" value="XM_011499040.1"/>
</dbReference>
<protein>
    <submittedName>
        <fullName evidence="12">Trypsin-1-like</fullName>
    </submittedName>
</protein>
<evidence type="ECO:0000256" key="6">
    <source>
        <dbReference type="ARBA" id="ARBA00022825"/>
    </source>
</evidence>
<dbReference type="CDD" id="cd00190">
    <property type="entry name" value="Tryp_SPc"/>
    <property type="match status" value="1"/>
</dbReference>
<evidence type="ECO:0000313" key="11">
    <source>
        <dbReference type="Proteomes" id="UP000695007"/>
    </source>
</evidence>
<keyword evidence="2" id="KW-0964">Secreted</keyword>
<evidence type="ECO:0000256" key="9">
    <source>
        <dbReference type="SAM" id="SignalP"/>
    </source>
</evidence>
<dbReference type="InterPro" id="IPR001254">
    <property type="entry name" value="Trypsin_dom"/>
</dbReference>
<keyword evidence="6" id="KW-0720">Serine protease</keyword>
<keyword evidence="11" id="KW-1185">Reference proteome</keyword>
<evidence type="ECO:0000256" key="1">
    <source>
        <dbReference type="ARBA" id="ARBA00004613"/>
    </source>
</evidence>
<dbReference type="SUPFAM" id="SSF50494">
    <property type="entry name" value="Trypsin-like serine proteases"/>
    <property type="match status" value="1"/>
</dbReference>
<dbReference type="InterPro" id="IPR050127">
    <property type="entry name" value="Serine_Proteases_S1"/>
</dbReference>
<dbReference type="GO" id="GO:0006508">
    <property type="term" value="P:proteolysis"/>
    <property type="evidence" value="ECO:0007669"/>
    <property type="project" value="UniProtKB-KW"/>
</dbReference>
<evidence type="ECO:0000256" key="7">
    <source>
        <dbReference type="ARBA" id="ARBA00023157"/>
    </source>
</evidence>
<keyword evidence="8" id="KW-0325">Glycoprotein</keyword>
<sequence length="279" mass="30334">MANVIDILSIFLLIQGSRAFSVASRVDSNFITQGADAFPGQYPYQVLILHGVPPIVKDIPLCGGSIINNQWILTSGYCVTSIPKIGRAIVKVGKHELRKDSEFVQTSEVLLRIIHKEYGGFFNSIKSHDIGLLKLKTRLRTNNRVHPVKLPKNKNDAKGIGILSGWGSVSKKIIINLPDVLQFAKIPIIKQSNCEDALRVVAPIESISDIQFCSGPLDGRISACIGDSGDPLVQKINGSTVQIGIASWAPYPCGGTGSPTVYTLVSAFVDWINEKIEEN</sequence>
<keyword evidence="5" id="KW-0378">Hydrolase</keyword>
<evidence type="ECO:0000256" key="8">
    <source>
        <dbReference type="ARBA" id="ARBA00023180"/>
    </source>
</evidence>
<dbReference type="Gene3D" id="2.40.10.10">
    <property type="entry name" value="Trypsin-like serine proteases"/>
    <property type="match status" value="1"/>
</dbReference>
<evidence type="ECO:0000313" key="12">
    <source>
        <dbReference type="RefSeq" id="XP_011497342.1"/>
    </source>
</evidence>
<feature type="signal peptide" evidence="9">
    <location>
        <begin position="1"/>
        <end position="19"/>
    </location>
</feature>
<evidence type="ECO:0000256" key="4">
    <source>
        <dbReference type="ARBA" id="ARBA00022729"/>
    </source>
</evidence>
<keyword evidence="4 9" id="KW-0732">Signal</keyword>
<keyword evidence="7" id="KW-1015">Disulfide bond</keyword>
<accession>A0AAJ7DUY0</accession>
<dbReference type="FunFam" id="2.40.10.10:FF:000068">
    <property type="entry name" value="transmembrane protease serine 2"/>
    <property type="match status" value="1"/>
</dbReference>
<dbReference type="GO" id="GO:0004252">
    <property type="term" value="F:serine-type endopeptidase activity"/>
    <property type="evidence" value="ECO:0007669"/>
    <property type="project" value="InterPro"/>
</dbReference>
<dbReference type="Proteomes" id="UP000695007">
    <property type="component" value="Unplaced"/>
</dbReference>
<keyword evidence="3" id="KW-0645">Protease</keyword>
<dbReference type="SMART" id="SM00020">
    <property type="entry name" value="Tryp_SPc"/>
    <property type="match status" value="1"/>
</dbReference>
<dbReference type="Pfam" id="PF00089">
    <property type="entry name" value="Trypsin"/>
    <property type="match status" value="1"/>
</dbReference>
<dbReference type="PROSITE" id="PS50240">
    <property type="entry name" value="TRYPSIN_DOM"/>
    <property type="match status" value="1"/>
</dbReference>
<dbReference type="AlphaFoldDB" id="A0AAJ7DUY0"/>
<proteinExistence type="predicted"/>
<evidence type="ECO:0000256" key="5">
    <source>
        <dbReference type="ARBA" id="ARBA00022801"/>
    </source>
</evidence>
<dbReference type="InterPro" id="IPR001314">
    <property type="entry name" value="Peptidase_S1A"/>
</dbReference>
<organism evidence="11 12">
    <name type="scientific">Ceratosolen solmsi marchali</name>
    <dbReference type="NCBI Taxonomy" id="326594"/>
    <lineage>
        <taxon>Eukaryota</taxon>
        <taxon>Metazoa</taxon>
        <taxon>Ecdysozoa</taxon>
        <taxon>Arthropoda</taxon>
        <taxon>Hexapoda</taxon>
        <taxon>Insecta</taxon>
        <taxon>Pterygota</taxon>
        <taxon>Neoptera</taxon>
        <taxon>Endopterygota</taxon>
        <taxon>Hymenoptera</taxon>
        <taxon>Apocrita</taxon>
        <taxon>Proctotrupomorpha</taxon>
        <taxon>Chalcidoidea</taxon>
        <taxon>Agaonidae</taxon>
        <taxon>Agaoninae</taxon>
        <taxon>Ceratosolen</taxon>
    </lineage>
</organism>
<dbReference type="GeneID" id="105361770"/>
<dbReference type="InterPro" id="IPR043504">
    <property type="entry name" value="Peptidase_S1_PA_chymotrypsin"/>
</dbReference>
<evidence type="ECO:0000256" key="2">
    <source>
        <dbReference type="ARBA" id="ARBA00022525"/>
    </source>
</evidence>
<evidence type="ECO:0000256" key="3">
    <source>
        <dbReference type="ARBA" id="ARBA00022670"/>
    </source>
</evidence>
<dbReference type="GO" id="GO:0005615">
    <property type="term" value="C:extracellular space"/>
    <property type="evidence" value="ECO:0007669"/>
    <property type="project" value="TreeGrafter"/>
</dbReference>
<gene>
    <name evidence="12" type="primary">LOC105361770</name>
</gene>
<name>A0AAJ7DUY0_9HYME</name>
<dbReference type="PANTHER" id="PTHR24264:SF65">
    <property type="entry name" value="SRCR DOMAIN-CONTAINING PROTEIN"/>
    <property type="match status" value="1"/>
</dbReference>
<dbReference type="InterPro" id="IPR009003">
    <property type="entry name" value="Peptidase_S1_PA"/>
</dbReference>
<evidence type="ECO:0000259" key="10">
    <source>
        <dbReference type="PROSITE" id="PS50240"/>
    </source>
</evidence>
<dbReference type="PRINTS" id="PR00722">
    <property type="entry name" value="CHYMOTRYPSIN"/>
</dbReference>
<comment type="subcellular location">
    <subcellularLocation>
        <location evidence="1">Secreted</location>
    </subcellularLocation>
</comment>
<dbReference type="PANTHER" id="PTHR24264">
    <property type="entry name" value="TRYPSIN-RELATED"/>
    <property type="match status" value="1"/>
</dbReference>